<evidence type="ECO:0000313" key="3">
    <source>
        <dbReference type="Proteomes" id="UP000315010"/>
    </source>
</evidence>
<name>A0A5C5ZEY8_9BACT</name>
<dbReference type="Proteomes" id="UP000315010">
    <property type="component" value="Unassembled WGS sequence"/>
</dbReference>
<dbReference type="EMBL" id="SJPJ01000001">
    <property type="protein sequence ID" value="TWT85113.1"/>
    <property type="molecule type" value="Genomic_DNA"/>
</dbReference>
<sequence>MVLGKDVPNLSIRLDCAGSTSKKVRERAPHLKPNTVRSICQTFMYSRVLAVFSSSIAGTVSAAEHVTYADRVGRLTDLERLATPVVPGEKTFASTSHDRSMSYDPKADRYQNGGANNDGGGSIRHDGKQQVMVDLEGPGVLWRIWSARADRGHVKIFLDGSETPIIDKPFAANLTISRRISQASR</sequence>
<evidence type="ECO:0000313" key="2">
    <source>
        <dbReference type="EMBL" id="TWT85113.1"/>
    </source>
</evidence>
<dbReference type="Gene3D" id="2.60.120.1390">
    <property type="match status" value="1"/>
</dbReference>
<comment type="caution">
    <text evidence="2">The sequence shown here is derived from an EMBL/GenBank/DDBJ whole genome shotgun (WGS) entry which is preliminary data.</text>
</comment>
<evidence type="ECO:0000256" key="1">
    <source>
        <dbReference type="SAM" id="MobiDB-lite"/>
    </source>
</evidence>
<proteinExistence type="predicted"/>
<feature type="region of interest" description="Disordered" evidence="1">
    <location>
        <begin position="89"/>
        <end position="125"/>
    </location>
</feature>
<organism evidence="2 3">
    <name type="scientific">Novipirellula herctigrandis</name>
    <dbReference type="NCBI Taxonomy" id="2527986"/>
    <lineage>
        <taxon>Bacteria</taxon>
        <taxon>Pseudomonadati</taxon>
        <taxon>Planctomycetota</taxon>
        <taxon>Planctomycetia</taxon>
        <taxon>Pirellulales</taxon>
        <taxon>Pirellulaceae</taxon>
        <taxon>Novipirellula</taxon>
    </lineage>
</organism>
<protein>
    <submittedName>
        <fullName evidence="2">Uncharacterized protein</fullName>
    </submittedName>
</protein>
<gene>
    <name evidence="2" type="ORF">CA13_65950</name>
</gene>
<feature type="compositionally biased region" description="Basic and acidic residues" evidence="1">
    <location>
        <begin position="96"/>
        <end position="109"/>
    </location>
</feature>
<accession>A0A5C5ZEY8</accession>
<reference evidence="2 3" key="1">
    <citation type="submission" date="2019-02" db="EMBL/GenBank/DDBJ databases">
        <title>Deep-cultivation of Planctomycetes and their phenomic and genomic characterization uncovers novel biology.</title>
        <authorList>
            <person name="Wiegand S."/>
            <person name="Jogler M."/>
            <person name="Boedeker C."/>
            <person name="Pinto D."/>
            <person name="Vollmers J."/>
            <person name="Rivas-Marin E."/>
            <person name="Kohn T."/>
            <person name="Peeters S.H."/>
            <person name="Heuer A."/>
            <person name="Rast P."/>
            <person name="Oberbeckmann S."/>
            <person name="Bunk B."/>
            <person name="Jeske O."/>
            <person name="Meyerdierks A."/>
            <person name="Storesund J.E."/>
            <person name="Kallscheuer N."/>
            <person name="Luecker S."/>
            <person name="Lage O.M."/>
            <person name="Pohl T."/>
            <person name="Merkel B.J."/>
            <person name="Hornburger P."/>
            <person name="Mueller R.-W."/>
            <person name="Bruemmer F."/>
            <person name="Labrenz M."/>
            <person name="Spormann A.M."/>
            <person name="Op Den Camp H."/>
            <person name="Overmann J."/>
            <person name="Amann R."/>
            <person name="Jetten M.S.M."/>
            <person name="Mascher T."/>
            <person name="Medema M.H."/>
            <person name="Devos D.P."/>
            <person name="Kaster A.-K."/>
            <person name="Ovreas L."/>
            <person name="Rohde M."/>
            <person name="Galperin M.Y."/>
            <person name="Jogler C."/>
        </authorList>
    </citation>
    <scope>NUCLEOTIDE SEQUENCE [LARGE SCALE GENOMIC DNA]</scope>
    <source>
        <strain evidence="2 3">CA13</strain>
    </source>
</reference>
<dbReference type="AlphaFoldDB" id="A0A5C5ZEY8"/>
<keyword evidence="3" id="KW-1185">Reference proteome</keyword>